<evidence type="ECO:0000313" key="2">
    <source>
        <dbReference type="Proteomes" id="UP000648077"/>
    </source>
</evidence>
<dbReference type="Proteomes" id="UP000648077">
    <property type="component" value="Unassembled WGS sequence"/>
</dbReference>
<dbReference type="EMBL" id="JACGQI010000008">
    <property type="protein sequence ID" value="MBF2230116.1"/>
    <property type="molecule type" value="Genomic_DNA"/>
</dbReference>
<dbReference type="RefSeq" id="WP_002504581.1">
    <property type="nucleotide sequence ID" value="NZ_CP013943.1"/>
</dbReference>
<dbReference type="OrthoDB" id="2087545at2"/>
<name>A0A509LU01_STAEP</name>
<gene>
    <name evidence="1" type="ORF">H3963_06720</name>
</gene>
<protein>
    <submittedName>
        <fullName evidence="1">Uncharacterized protein</fullName>
    </submittedName>
</protein>
<evidence type="ECO:0000313" key="1">
    <source>
        <dbReference type="EMBL" id="MBF2230116.1"/>
    </source>
</evidence>
<dbReference type="AlphaFoldDB" id="A0A509LU01"/>
<comment type="caution">
    <text evidence="1">The sequence shown here is derived from an EMBL/GenBank/DDBJ whole genome shotgun (WGS) entry which is preliminary data.</text>
</comment>
<proteinExistence type="predicted"/>
<organism evidence="1 2">
    <name type="scientific">Staphylococcus epidermidis</name>
    <dbReference type="NCBI Taxonomy" id="1282"/>
    <lineage>
        <taxon>Bacteria</taxon>
        <taxon>Bacillati</taxon>
        <taxon>Bacillota</taxon>
        <taxon>Bacilli</taxon>
        <taxon>Bacillales</taxon>
        <taxon>Staphylococcaceae</taxon>
        <taxon>Staphylococcus</taxon>
    </lineage>
</organism>
<accession>A0A509LU01</accession>
<sequence length="348" mass="41647">MQQNRYYPTKQELQLFQSENQKELKQQYSLLKEMPIQFALGTSQQYGMDAEFREMMREMEERYRNTGEEMFYHLSSRMKSVASLDDELYEEFCDNKNSLYNWFPKLKQAIDQQDFFKVPKTKVERLPVELAQFIRLDYQDTTQESREIFNQIIFKLLELEEDKTYFIKTGTFSSKFQYHNARCTEPLEMGEYFQVVNNFAMEVGAGMSVDIVAREYIEDVEESPTIYNGMPLRTEYRTFVNFDTNEVIGTAPYWHPVLLKNHLKRMSDEQMRRDYLTYLSQEEKLNYEYNKYVNKLQKEISKLIENIDLEGQYSIDIMKNGEDFYIIDMALMSDSALTEFINTEGFVK</sequence>
<reference evidence="1" key="1">
    <citation type="submission" date="2020-08" db="EMBL/GenBank/DDBJ databases">
        <title>Changes in the skin microbiome associated with squamous cell carcinoma in transplant recipients.</title>
        <authorList>
            <person name="Zaugg J."/>
            <person name="Krueger A."/>
            <person name="Lachner N."/>
        </authorList>
    </citation>
    <scope>NUCLEOTIDE SEQUENCE</scope>
    <source>
        <strain evidence="1">R5988</strain>
    </source>
</reference>